<keyword evidence="3" id="KW-1185">Reference proteome</keyword>
<gene>
    <name evidence="2" type="ORF">A2U01_0005954</name>
</gene>
<evidence type="ECO:0000313" key="2">
    <source>
        <dbReference type="EMBL" id="MCH85112.1"/>
    </source>
</evidence>
<evidence type="ECO:0000256" key="1">
    <source>
        <dbReference type="SAM" id="MobiDB-lite"/>
    </source>
</evidence>
<dbReference type="EMBL" id="LXQA010007917">
    <property type="protein sequence ID" value="MCH85112.1"/>
    <property type="molecule type" value="Genomic_DNA"/>
</dbReference>
<protein>
    <submittedName>
        <fullName evidence="2">Uncharacterized protein</fullName>
    </submittedName>
</protein>
<proteinExistence type="predicted"/>
<dbReference type="AlphaFoldDB" id="A0A392MC81"/>
<comment type="caution">
    <text evidence="2">The sequence shown here is derived from an EMBL/GenBank/DDBJ whole genome shotgun (WGS) entry which is preliminary data.</text>
</comment>
<feature type="compositionally biased region" description="Polar residues" evidence="1">
    <location>
        <begin position="31"/>
        <end position="47"/>
    </location>
</feature>
<dbReference type="Proteomes" id="UP000265520">
    <property type="component" value="Unassembled WGS sequence"/>
</dbReference>
<sequence>RILGLYNLKSFHECNMRSVKRLLQVRPSPSKRGSTTNNKQLFHQQSPIAAASDA</sequence>
<feature type="region of interest" description="Disordered" evidence="1">
    <location>
        <begin position="26"/>
        <end position="54"/>
    </location>
</feature>
<accession>A0A392MC81</accession>
<name>A0A392MC81_9FABA</name>
<organism evidence="2 3">
    <name type="scientific">Trifolium medium</name>
    <dbReference type="NCBI Taxonomy" id="97028"/>
    <lineage>
        <taxon>Eukaryota</taxon>
        <taxon>Viridiplantae</taxon>
        <taxon>Streptophyta</taxon>
        <taxon>Embryophyta</taxon>
        <taxon>Tracheophyta</taxon>
        <taxon>Spermatophyta</taxon>
        <taxon>Magnoliopsida</taxon>
        <taxon>eudicotyledons</taxon>
        <taxon>Gunneridae</taxon>
        <taxon>Pentapetalae</taxon>
        <taxon>rosids</taxon>
        <taxon>fabids</taxon>
        <taxon>Fabales</taxon>
        <taxon>Fabaceae</taxon>
        <taxon>Papilionoideae</taxon>
        <taxon>50 kb inversion clade</taxon>
        <taxon>NPAAA clade</taxon>
        <taxon>Hologalegina</taxon>
        <taxon>IRL clade</taxon>
        <taxon>Trifolieae</taxon>
        <taxon>Trifolium</taxon>
    </lineage>
</organism>
<reference evidence="2 3" key="1">
    <citation type="journal article" date="2018" name="Front. Plant Sci.">
        <title>Red Clover (Trifolium pratense) and Zigzag Clover (T. medium) - A Picture of Genomic Similarities and Differences.</title>
        <authorList>
            <person name="Dluhosova J."/>
            <person name="Istvanek J."/>
            <person name="Nedelnik J."/>
            <person name="Repkova J."/>
        </authorList>
    </citation>
    <scope>NUCLEOTIDE SEQUENCE [LARGE SCALE GENOMIC DNA]</scope>
    <source>
        <strain evidence="3">cv. 10/8</strain>
        <tissue evidence="2">Leaf</tissue>
    </source>
</reference>
<feature type="non-terminal residue" evidence="2">
    <location>
        <position position="1"/>
    </location>
</feature>
<evidence type="ECO:0000313" key="3">
    <source>
        <dbReference type="Proteomes" id="UP000265520"/>
    </source>
</evidence>